<accession>A0A150L892</accession>
<sequence length="94" mass="10882">MMTQIGNVEEIKKLKLSMETLRHNGLIIKWELPYENLLTRLSASIFFFTPAEDANLNELQKHILKEFPNATIIPHQPANISQMPFKIVFDQNMG</sequence>
<dbReference type="AlphaFoldDB" id="A0A150L892"/>
<evidence type="ECO:0000313" key="1">
    <source>
        <dbReference type="EMBL" id="KYD08563.1"/>
    </source>
</evidence>
<gene>
    <name evidence="1" type="ORF">B4102_2732</name>
</gene>
<reference evidence="1 2" key="1">
    <citation type="submission" date="2016-01" db="EMBL/GenBank/DDBJ databases">
        <title>Genome Sequences of Twelve Sporeforming Bacillus Species Isolated from Foods.</title>
        <authorList>
            <person name="Berendsen E.M."/>
            <person name="Wells-Bennik M.H."/>
            <person name="Krawcyk A.O."/>
            <person name="De Jong A."/>
            <person name="Holsappel S."/>
            <person name="Eijlander R.T."/>
            <person name="Kuipers O.P."/>
        </authorList>
    </citation>
    <scope>NUCLEOTIDE SEQUENCE [LARGE SCALE GENOMIC DNA]</scope>
    <source>
        <strain evidence="1 2">B4102</strain>
    </source>
</reference>
<organism evidence="1 2">
    <name type="scientific">Heyndrickxia sporothermodurans</name>
    <dbReference type="NCBI Taxonomy" id="46224"/>
    <lineage>
        <taxon>Bacteria</taxon>
        <taxon>Bacillati</taxon>
        <taxon>Bacillota</taxon>
        <taxon>Bacilli</taxon>
        <taxon>Bacillales</taxon>
        <taxon>Bacillaceae</taxon>
        <taxon>Heyndrickxia</taxon>
    </lineage>
</organism>
<dbReference type="Proteomes" id="UP000075666">
    <property type="component" value="Unassembled WGS sequence"/>
</dbReference>
<evidence type="ECO:0000313" key="2">
    <source>
        <dbReference type="Proteomes" id="UP000075666"/>
    </source>
</evidence>
<keyword evidence="2" id="KW-1185">Reference proteome</keyword>
<dbReference type="EMBL" id="LQYN01000030">
    <property type="protein sequence ID" value="KYD08563.1"/>
    <property type="molecule type" value="Genomic_DNA"/>
</dbReference>
<comment type="caution">
    <text evidence="1">The sequence shown here is derived from an EMBL/GenBank/DDBJ whole genome shotgun (WGS) entry which is preliminary data.</text>
</comment>
<dbReference type="STRING" id="46224.B4102_2732"/>
<protein>
    <submittedName>
        <fullName evidence="1">Uncharacterized protein</fullName>
    </submittedName>
</protein>
<proteinExistence type="predicted"/>
<name>A0A150L892_9BACI</name>
<dbReference type="PATRIC" id="fig|46224.3.peg.2241"/>